<dbReference type="PANTHER" id="PTHR10815:SF5">
    <property type="entry name" value="METHYLATED-DNA--PROTEIN-CYSTEINE METHYLTRANSFERASE"/>
    <property type="match status" value="1"/>
</dbReference>
<accession>A0A420FVQ7</accession>
<comment type="miscellaneous">
    <text evidence="8">This enzyme catalyzes only one turnover and therefore is not strictly catalytic. According to one definition, an enzyme is a biocatalyst that acts repeatedly and over many reaction cycles.</text>
</comment>
<comment type="catalytic activity">
    <reaction evidence="1 8">
        <text>a 4-O-methyl-thymidine in DNA + L-cysteinyl-[protein] = a thymidine in DNA + S-methyl-L-cysteinyl-[protein]</text>
        <dbReference type="Rhea" id="RHEA:53428"/>
        <dbReference type="Rhea" id="RHEA-COMP:10131"/>
        <dbReference type="Rhea" id="RHEA-COMP:10132"/>
        <dbReference type="Rhea" id="RHEA-COMP:13555"/>
        <dbReference type="Rhea" id="RHEA-COMP:13556"/>
        <dbReference type="ChEBI" id="CHEBI:29950"/>
        <dbReference type="ChEBI" id="CHEBI:82612"/>
        <dbReference type="ChEBI" id="CHEBI:137386"/>
        <dbReference type="ChEBI" id="CHEBI:137387"/>
        <dbReference type="EC" id="2.1.1.63"/>
    </reaction>
</comment>
<sequence length="175" mass="19465">MEANANYVYKIIDTPVGPIHLIATEKGLSGLVWADKDYIRTKLPTATYNEETPVLIQTELQLNEYFAKKRQIFDIPLDFQGTAFQIKVWKMLLGVPYGTTRTYGQLAQQLGDSKAVRAVGGALNKNPIAIIAPCHRIVGTSGKLVGFAGGIRNKSILLDLEQQYRTPTLFFNADY</sequence>
<evidence type="ECO:0000256" key="8">
    <source>
        <dbReference type="HAMAP-Rule" id="MF_00772"/>
    </source>
</evidence>
<feature type="active site" description="Nucleophile; methyl group acceptor" evidence="8">
    <location>
        <position position="134"/>
    </location>
</feature>
<evidence type="ECO:0000256" key="3">
    <source>
        <dbReference type="ARBA" id="ARBA00022603"/>
    </source>
</evidence>
<comment type="subcellular location">
    <subcellularLocation>
        <location evidence="8">Cytoplasm</location>
    </subcellularLocation>
</comment>
<dbReference type="AlphaFoldDB" id="A0A420FVQ7"/>
<dbReference type="RefSeq" id="WP_120334164.1">
    <property type="nucleotide sequence ID" value="NZ_MCAQ01000012.1"/>
</dbReference>
<evidence type="ECO:0000256" key="7">
    <source>
        <dbReference type="ARBA" id="ARBA00049348"/>
    </source>
</evidence>
<dbReference type="Pfam" id="PF01035">
    <property type="entry name" value="DNA_binding_1"/>
    <property type="match status" value="1"/>
</dbReference>
<evidence type="ECO:0000259" key="9">
    <source>
        <dbReference type="Pfam" id="PF01035"/>
    </source>
</evidence>
<dbReference type="Proteomes" id="UP000286402">
    <property type="component" value="Unassembled WGS sequence"/>
</dbReference>
<evidence type="ECO:0000256" key="1">
    <source>
        <dbReference type="ARBA" id="ARBA00001286"/>
    </source>
</evidence>
<dbReference type="InterPro" id="IPR014048">
    <property type="entry name" value="MethylDNA_cys_MeTrfase_DNA-bd"/>
</dbReference>
<dbReference type="InterPro" id="IPR023546">
    <property type="entry name" value="MGMT"/>
</dbReference>
<comment type="similarity">
    <text evidence="2 8">Belongs to the MGMT family.</text>
</comment>
<gene>
    <name evidence="11" type="ORF">BCY89_05240</name>
</gene>
<evidence type="ECO:0000313" key="11">
    <source>
        <dbReference type="EMBL" id="RKF37057.1"/>
    </source>
</evidence>
<evidence type="ECO:0000313" key="12">
    <source>
        <dbReference type="Proteomes" id="UP000286402"/>
    </source>
</evidence>
<evidence type="ECO:0000259" key="10">
    <source>
        <dbReference type="Pfam" id="PF02870"/>
    </source>
</evidence>
<dbReference type="EMBL" id="MCAQ01000012">
    <property type="protein sequence ID" value="RKF37057.1"/>
    <property type="molecule type" value="Genomic_DNA"/>
</dbReference>
<dbReference type="SUPFAM" id="SSF46767">
    <property type="entry name" value="Methylated DNA-protein cysteine methyltransferase, C-terminal domain"/>
    <property type="match status" value="1"/>
</dbReference>
<dbReference type="NCBIfam" id="TIGR00589">
    <property type="entry name" value="ogt"/>
    <property type="match status" value="1"/>
</dbReference>
<keyword evidence="6 8" id="KW-0234">DNA repair</keyword>
<evidence type="ECO:0000256" key="2">
    <source>
        <dbReference type="ARBA" id="ARBA00008711"/>
    </source>
</evidence>
<evidence type="ECO:0000256" key="5">
    <source>
        <dbReference type="ARBA" id="ARBA00022763"/>
    </source>
</evidence>
<dbReference type="PANTHER" id="PTHR10815">
    <property type="entry name" value="METHYLATED-DNA--PROTEIN-CYSTEINE METHYLTRANSFERASE"/>
    <property type="match status" value="1"/>
</dbReference>
<dbReference type="InterPro" id="IPR036217">
    <property type="entry name" value="MethylDNA_cys_MeTrfase_DNAb"/>
</dbReference>
<keyword evidence="4 8" id="KW-0808">Transferase</keyword>
<dbReference type="GO" id="GO:0032259">
    <property type="term" value="P:methylation"/>
    <property type="evidence" value="ECO:0007669"/>
    <property type="project" value="UniProtKB-KW"/>
</dbReference>
<keyword evidence="12" id="KW-1185">Reference proteome</keyword>
<comment type="catalytic activity">
    <reaction evidence="7 8">
        <text>a 6-O-methyl-2'-deoxyguanosine in DNA + L-cysteinyl-[protein] = S-methyl-L-cysteinyl-[protein] + a 2'-deoxyguanosine in DNA</text>
        <dbReference type="Rhea" id="RHEA:24000"/>
        <dbReference type="Rhea" id="RHEA-COMP:10131"/>
        <dbReference type="Rhea" id="RHEA-COMP:10132"/>
        <dbReference type="Rhea" id="RHEA-COMP:11367"/>
        <dbReference type="Rhea" id="RHEA-COMP:11368"/>
        <dbReference type="ChEBI" id="CHEBI:29950"/>
        <dbReference type="ChEBI" id="CHEBI:82612"/>
        <dbReference type="ChEBI" id="CHEBI:85445"/>
        <dbReference type="ChEBI" id="CHEBI:85448"/>
        <dbReference type="EC" id="2.1.1.63"/>
    </reaction>
</comment>
<dbReference type="InterPro" id="IPR008332">
    <property type="entry name" value="MethylG_MeTrfase_N"/>
</dbReference>
<dbReference type="SUPFAM" id="SSF53155">
    <property type="entry name" value="Methylated DNA-protein cysteine methyltransferase domain"/>
    <property type="match status" value="1"/>
</dbReference>
<dbReference type="InterPro" id="IPR036388">
    <property type="entry name" value="WH-like_DNA-bd_sf"/>
</dbReference>
<dbReference type="HAMAP" id="MF_00772">
    <property type="entry name" value="OGT"/>
    <property type="match status" value="1"/>
</dbReference>
<feature type="domain" description="Methylated-DNA-[protein]-cysteine S-methyltransferase DNA binding" evidence="9">
    <location>
        <begin position="83"/>
        <end position="162"/>
    </location>
</feature>
<dbReference type="Pfam" id="PF02870">
    <property type="entry name" value="Methyltransf_1N"/>
    <property type="match status" value="1"/>
</dbReference>
<dbReference type="GO" id="GO:0005737">
    <property type="term" value="C:cytoplasm"/>
    <property type="evidence" value="ECO:0007669"/>
    <property type="project" value="UniProtKB-SubCell"/>
</dbReference>
<dbReference type="CDD" id="cd06445">
    <property type="entry name" value="ATase"/>
    <property type="match status" value="1"/>
</dbReference>
<dbReference type="GO" id="GO:0003908">
    <property type="term" value="F:methylated-DNA-[protein]-cysteine S-methyltransferase activity"/>
    <property type="evidence" value="ECO:0007669"/>
    <property type="project" value="UniProtKB-UniRule"/>
</dbReference>
<evidence type="ECO:0000256" key="4">
    <source>
        <dbReference type="ARBA" id="ARBA00022679"/>
    </source>
</evidence>
<comment type="function">
    <text evidence="8">Involved in the cellular defense against the biological effects of O6-methylguanine (O6-MeG) and O4-methylthymine (O4-MeT) in DNA. Repairs the methylated nucleobase in DNA by stoichiometrically transferring the methyl group to a cysteine residue in the enzyme. This is a suicide reaction: the enzyme is irreversibly inactivated.</text>
</comment>
<organism evidence="11 12">
    <name type="scientific">Sphingobacterium siyangense</name>
    <dbReference type="NCBI Taxonomy" id="459529"/>
    <lineage>
        <taxon>Bacteria</taxon>
        <taxon>Pseudomonadati</taxon>
        <taxon>Bacteroidota</taxon>
        <taxon>Sphingobacteriia</taxon>
        <taxon>Sphingobacteriales</taxon>
        <taxon>Sphingobacteriaceae</taxon>
        <taxon>Sphingobacterium</taxon>
    </lineage>
</organism>
<evidence type="ECO:0000256" key="6">
    <source>
        <dbReference type="ARBA" id="ARBA00023204"/>
    </source>
</evidence>
<dbReference type="Gene3D" id="3.30.160.70">
    <property type="entry name" value="Methylated DNA-protein cysteine methyltransferase domain"/>
    <property type="match status" value="1"/>
</dbReference>
<comment type="caution">
    <text evidence="11">The sequence shown here is derived from an EMBL/GenBank/DDBJ whole genome shotgun (WGS) entry which is preliminary data.</text>
</comment>
<proteinExistence type="inferred from homology"/>
<keyword evidence="8" id="KW-0963">Cytoplasm</keyword>
<keyword evidence="5 8" id="KW-0227">DNA damage</keyword>
<keyword evidence="3 8" id="KW-0489">Methyltransferase</keyword>
<name>A0A420FVQ7_9SPHI</name>
<dbReference type="Gene3D" id="1.10.10.10">
    <property type="entry name" value="Winged helix-like DNA-binding domain superfamily/Winged helix DNA-binding domain"/>
    <property type="match status" value="1"/>
</dbReference>
<reference evidence="11 12" key="1">
    <citation type="submission" date="2016-07" db="EMBL/GenBank/DDBJ databases">
        <title>Genome analysis of Sphingobacterium siyangense T12B17.</title>
        <authorList>
            <person name="Xu D."/>
            <person name="Su Y."/>
            <person name="Zheng S."/>
        </authorList>
    </citation>
    <scope>NUCLEOTIDE SEQUENCE [LARGE SCALE GENOMIC DNA]</scope>
    <source>
        <strain evidence="11 12">T12B17</strain>
    </source>
</reference>
<dbReference type="GO" id="GO:0006307">
    <property type="term" value="P:DNA alkylation repair"/>
    <property type="evidence" value="ECO:0007669"/>
    <property type="project" value="UniProtKB-UniRule"/>
</dbReference>
<dbReference type="FunFam" id="1.10.10.10:FF:000214">
    <property type="entry name" value="Methylated-DNA--protein-cysteine methyltransferase"/>
    <property type="match status" value="1"/>
</dbReference>
<dbReference type="InterPro" id="IPR036631">
    <property type="entry name" value="MGMT_N_sf"/>
</dbReference>
<feature type="domain" description="Methylguanine DNA methyltransferase ribonuclease-like" evidence="10">
    <location>
        <begin position="8"/>
        <end position="79"/>
    </location>
</feature>
<protein>
    <recommendedName>
        <fullName evidence="8">Methylated-DNA--protein-cysteine methyltransferase</fullName>
        <ecNumber evidence="8">2.1.1.63</ecNumber>
    </recommendedName>
    <alternativeName>
        <fullName evidence="8">6-O-methylguanine-DNA methyltransferase</fullName>
        <shortName evidence="8">MGMT</shortName>
    </alternativeName>
    <alternativeName>
        <fullName evidence="8">O-6-methylguanine-DNA-alkyltransferase</fullName>
    </alternativeName>
</protein>
<dbReference type="EC" id="2.1.1.63" evidence="8"/>